<evidence type="ECO:0000256" key="4">
    <source>
        <dbReference type="PROSITE-ProRule" id="PRU00182"/>
    </source>
</evidence>
<dbReference type="CDD" id="cd00165">
    <property type="entry name" value="S4"/>
    <property type="match status" value="1"/>
</dbReference>
<dbReference type="RefSeq" id="WP_344909019.1">
    <property type="nucleotide sequence ID" value="NZ_BAAAYO010000007.1"/>
</dbReference>
<evidence type="ECO:0000256" key="1">
    <source>
        <dbReference type="ARBA" id="ARBA00000073"/>
    </source>
</evidence>
<evidence type="ECO:0000256" key="3">
    <source>
        <dbReference type="ARBA" id="ARBA00023235"/>
    </source>
</evidence>
<reference evidence="8 9" key="1">
    <citation type="submission" date="2024-09" db="EMBL/GenBank/DDBJ databases">
        <authorList>
            <person name="Sun Q."/>
            <person name="Mori K."/>
        </authorList>
    </citation>
    <scope>NUCLEOTIDE SEQUENCE [LARGE SCALE GENOMIC DNA]</scope>
    <source>
        <strain evidence="8 9">JCM 12520</strain>
    </source>
</reference>
<dbReference type="Proteomes" id="UP001589619">
    <property type="component" value="Unassembled WGS sequence"/>
</dbReference>
<proteinExistence type="inferred from homology"/>
<accession>A0ABV5W3I1</accession>
<evidence type="ECO:0000256" key="5">
    <source>
        <dbReference type="RuleBase" id="RU362028"/>
    </source>
</evidence>
<feature type="region of interest" description="Disordered" evidence="6">
    <location>
        <begin position="206"/>
        <end position="227"/>
    </location>
</feature>
<comment type="catalytic activity">
    <reaction evidence="1 5">
        <text>a uridine in RNA = a pseudouridine in RNA</text>
        <dbReference type="Rhea" id="RHEA:48348"/>
        <dbReference type="Rhea" id="RHEA-COMP:12068"/>
        <dbReference type="Rhea" id="RHEA-COMP:12069"/>
        <dbReference type="ChEBI" id="CHEBI:65314"/>
        <dbReference type="ChEBI" id="CHEBI:65315"/>
    </reaction>
</comment>
<dbReference type="InterPro" id="IPR002942">
    <property type="entry name" value="S4_RNA-bd"/>
</dbReference>
<gene>
    <name evidence="8" type="ORF">ACFFNY_25975</name>
</gene>
<feature type="domain" description="RNA-binding S4" evidence="7">
    <location>
        <begin position="13"/>
        <end position="73"/>
    </location>
</feature>
<dbReference type="NCBIfam" id="TIGR00005">
    <property type="entry name" value="rluA_subfam"/>
    <property type="match status" value="1"/>
</dbReference>
<protein>
    <recommendedName>
        <fullName evidence="5">Pseudouridine synthase</fullName>
        <ecNumber evidence="5">5.4.99.-</ecNumber>
    </recommendedName>
</protein>
<keyword evidence="4" id="KW-0694">RNA-binding</keyword>
<sequence length="323" mass="36224">MITRIVTPSESGKRLHRYIRNMMPNYPLGQIYKMIDQGKVKVNGKRKKDTYELAAGDELTIWIENEAFSEASIGAEDKKVKFAGVRSNIDVVYEDKELLVVNKPAGLLTHPDQNEQKETLITRVHAYLHKKGELDSRMFLPASANRLDRNTSGLVLVGKTAGMLHQLNQWIQKRELDKYYITIVEGSLTESGTVDAMLVRDEKGNRTKVVGTGNPGRGETPDEPVGKEATTRYRPLQKGRGYTLIEVELISGRTHQIRTHLQSIGHPLLGDVKYGGKPFGDVNHQLLHAWKISLADGRTFTAPLPPLFRSVLKQCGIDFSLPE</sequence>
<name>A0ABV5W3I1_9BACL</name>
<dbReference type="EC" id="5.4.99.-" evidence="5"/>
<organism evidence="8 9">
    <name type="scientific">Paenibacillus hodogayensis</name>
    <dbReference type="NCBI Taxonomy" id="279208"/>
    <lineage>
        <taxon>Bacteria</taxon>
        <taxon>Bacillati</taxon>
        <taxon>Bacillota</taxon>
        <taxon>Bacilli</taxon>
        <taxon>Bacillales</taxon>
        <taxon>Paenibacillaceae</taxon>
        <taxon>Paenibacillus</taxon>
    </lineage>
</organism>
<dbReference type="Gene3D" id="3.30.2350.10">
    <property type="entry name" value="Pseudouridine synthase"/>
    <property type="match status" value="1"/>
</dbReference>
<dbReference type="InterPro" id="IPR006224">
    <property type="entry name" value="PsdUridine_synth_RluA-like_CS"/>
</dbReference>
<dbReference type="Pfam" id="PF00849">
    <property type="entry name" value="PseudoU_synth_2"/>
    <property type="match status" value="1"/>
</dbReference>
<evidence type="ECO:0000259" key="7">
    <source>
        <dbReference type="SMART" id="SM00363"/>
    </source>
</evidence>
<dbReference type="PANTHER" id="PTHR21600:SF87">
    <property type="entry name" value="RNA PSEUDOURIDYLATE SYNTHASE DOMAIN-CONTAINING PROTEIN 1"/>
    <property type="match status" value="1"/>
</dbReference>
<dbReference type="Gene3D" id="3.10.290.10">
    <property type="entry name" value="RNA-binding S4 domain"/>
    <property type="match status" value="1"/>
</dbReference>
<keyword evidence="9" id="KW-1185">Reference proteome</keyword>
<dbReference type="PROSITE" id="PS01129">
    <property type="entry name" value="PSI_RLU"/>
    <property type="match status" value="1"/>
</dbReference>
<dbReference type="InterPro" id="IPR006225">
    <property type="entry name" value="PsdUridine_synth_RluC/D"/>
</dbReference>
<evidence type="ECO:0000256" key="6">
    <source>
        <dbReference type="SAM" id="MobiDB-lite"/>
    </source>
</evidence>
<comment type="caution">
    <text evidence="8">The sequence shown here is derived from an EMBL/GenBank/DDBJ whole genome shotgun (WGS) entry which is preliminary data.</text>
</comment>
<dbReference type="CDD" id="cd02869">
    <property type="entry name" value="PseudoU_synth_RluA_like"/>
    <property type="match status" value="1"/>
</dbReference>
<dbReference type="SMART" id="SM00363">
    <property type="entry name" value="S4"/>
    <property type="match status" value="1"/>
</dbReference>
<evidence type="ECO:0000256" key="2">
    <source>
        <dbReference type="ARBA" id="ARBA00010876"/>
    </source>
</evidence>
<dbReference type="PANTHER" id="PTHR21600">
    <property type="entry name" value="MITOCHONDRIAL RNA PSEUDOURIDINE SYNTHASE"/>
    <property type="match status" value="1"/>
</dbReference>
<dbReference type="SUPFAM" id="SSF55120">
    <property type="entry name" value="Pseudouridine synthase"/>
    <property type="match status" value="1"/>
</dbReference>
<dbReference type="SUPFAM" id="SSF55174">
    <property type="entry name" value="Alpha-L RNA-binding motif"/>
    <property type="match status" value="1"/>
</dbReference>
<dbReference type="InterPro" id="IPR020103">
    <property type="entry name" value="PsdUridine_synth_cat_dom_sf"/>
</dbReference>
<evidence type="ECO:0000313" key="9">
    <source>
        <dbReference type="Proteomes" id="UP001589619"/>
    </source>
</evidence>
<comment type="similarity">
    <text evidence="2 5">Belongs to the pseudouridine synthase RluA family.</text>
</comment>
<dbReference type="InterPro" id="IPR036986">
    <property type="entry name" value="S4_RNA-bd_sf"/>
</dbReference>
<dbReference type="EMBL" id="JBHMAG010000017">
    <property type="protein sequence ID" value="MFB9755038.1"/>
    <property type="molecule type" value="Genomic_DNA"/>
</dbReference>
<comment type="function">
    <text evidence="5">Responsible for synthesis of pseudouridine from uracil.</text>
</comment>
<dbReference type="InterPro" id="IPR006145">
    <property type="entry name" value="PsdUridine_synth_RsuA/RluA"/>
</dbReference>
<evidence type="ECO:0000313" key="8">
    <source>
        <dbReference type="EMBL" id="MFB9755038.1"/>
    </source>
</evidence>
<keyword evidence="3 5" id="KW-0413">Isomerase</keyword>
<dbReference type="InterPro" id="IPR050188">
    <property type="entry name" value="RluA_PseudoU_synthase"/>
</dbReference>
<dbReference type="Pfam" id="PF01479">
    <property type="entry name" value="S4"/>
    <property type="match status" value="1"/>
</dbReference>
<dbReference type="PROSITE" id="PS50889">
    <property type="entry name" value="S4"/>
    <property type="match status" value="1"/>
</dbReference>